<dbReference type="PANTHER" id="PTHR16487">
    <property type="entry name" value="PPP4R2-RELATED PROTEIN"/>
    <property type="match status" value="1"/>
</dbReference>
<dbReference type="InterPro" id="IPR015267">
    <property type="entry name" value="PPP4R2"/>
</dbReference>
<evidence type="ECO:0008006" key="4">
    <source>
        <dbReference type="Google" id="ProtNLM"/>
    </source>
</evidence>
<accession>A0A9J6FKD2</accession>
<dbReference type="GO" id="GO:0005634">
    <property type="term" value="C:nucleus"/>
    <property type="evidence" value="ECO:0007669"/>
    <property type="project" value="TreeGrafter"/>
</dbReference>
<dbReference type="OrthoDB" id="341898at2759"/>
<dbReference type="VEuPathDB" id="VectorBase:HLOH_042954"/>
<gene>
    <name evidence="2" type="ORF">HPB48_014298</name>
</gene>
<evidence type="ECO:0000313" key="3">
    <source>
        <dbReference type="Proteomes" id="UP000821853"/>
    </source>
</evidence>
<proteinExistence type="inferred from homology"/>
<dbReference type="Proteomes" id="UP000821853">
    <property type="component" value="Chromosome 1"/>
</dbReference>
<dbReference type="GO" id="GO:0019888">
    <property type="term" value="F:protein phosphatase regulator activity"/>
    <property type="evidence" value="ECO:0007669"/>
    <property type="project" value="InterPro"/>
</dbReference>
<comment type="similarity">
    <text evidence="1">Belongs to the PPP4R2 family.</text>
</comment>
<sequence>MNTSKEAVLDELTNFANQQPAQIPLLLEEYLAHVAKTGDTVFPWDKVRPLLRRKLELVMDDAHWVVWPSDEVPAMPNVPPFNYEEMKDFILEAIDRFDGAPFTVQRLCELLVDPWRHYNRIDKYMRAVEKSVLVASTIEPRSLAQQASAPAHSAANAARGGGDGVVNGLFAGSKAEWPGRVDLEREHSE</sequence>
<dbReference type="AlphaFoldDB" id="A0A9J6FKD2"/>
<protein>
    <recommendedName>
        <fullName evidence="4">Serine/threonine-protein phosphatase 4 regulatory subunit 2</fullName>
    </recommendedName>
</protein>
<dbReference type="Pfam" id="PF09184">
    <property type="entry name" value="PPP4R2"/>
    <property type="match status" value="1"/>
</dbReference>
<dbReference type="EMBL" id="JABSTR010000001">
    <property type="protein sequence ID" value="KAH9362920.1"/>
    <property type="molecule type" value="Genomic_DNA"/>
</dbReference>
<evidence type="ECO:0000313" key="2">
    <source>
        <dbReference type="EMBL" id="KAH9362920.1"/>
    </source>
</evidence>
<keyword evidence="3" id="KW-1185">Reference proteome</keyword>
<reference evidence="2 3" key="1">
    <citation type="journal article" date="2020" name="Cell">
        <title>Large-Scale Comparative Analyses of Tick Genomes Elucidate Their Genetic Diversity and Vector Capacities.</title>
        <authorList>
            <consortium name="Tick Genome and Microbiome Consortium (TIGMIC)"/>
            <person name="Jia N."/>
            <person name="Wang J."/>
            <person name="Shi W."/>
            <person name="Du L."/>
            <person name="Sun Y."/>
            <person name="Zhan W."/>
            <person name="Jiang J.F."/>
            <person name="Wang Q."/>
            <person name="Zhang B."/>
            <person name="Ji P."/>
            <person name="Bell-Sakyi L."/>
            <person name="Cui X.M."/>
            <person name="Yuan T.T."/>
            <person name="Jiang B.G."/>
            <person name="Yang W.F."/>
            <person name="Lam T.T."/>
            <person name="Chang Q.C."/>
            <person name="Ding S.J."/>
            <person name="Wang X.J."/>
            <person name="Zhu J.G."/>
            <person name="Ruan X.D."/>
            <person name="Zhao L."/>
            <person name="Wei J.T."/>
            <person name="Ye R.Z."/>
            <person name="Que T.C."/>
            <person name="Du C.H."/>
            <person name="Zhou Y.H."/>
            <person name="Cheng J.X."/>
            <person name="Dai P.F."/>
            <person name="Guo W.B."/>
            <person name="Han X.H."/>
            <person name="Huang E.J."/>
            <person name="Li L.F."/>
            <person name="Wei W."/>
            <person name="Gao Y.C."/>
            <person name="Liu J.Z."/>
            <person name="Shao H.Z."/>
            <person name="Wang X."/>
            <person name="Wang C.C."/>
            <person name="Yang T.C."/>
            <person name="Huo Q.B."/>
            <person name="Li W."/>
            <person name="Chen H.Y."/>
            <person name="Chen S.E."/>
            <person name="Zhou L.G."/>
            <person name="Ni X.B."/>
            <person name="Tian J.H."/>
            <person name="Sheng Y."/>
            <person name="Liu T."/>
            <person name="Pan Y.S."/>
            <person name="Xia L.Y."/>
            <person name="Li J."/>
            <person name="Zhao F."/>
            <person name="Cao W.C."/>
        </authorList>
    </citation>
    <scope>NUCLEOTIDE SEQUENCE [LARGE SCALE GENOMIC DNA]</scope>
    <source>
        <strain evidence="2">HaeL-2018</strain>
    </source>
</reference>
<organism evidence="2 3">
    <name type="scientific">Haemaphysalis longicornis</name>
    <name type="common">Bush tick</name>
    <dbReference type="NCBI Taxonomy" id="44386"/>
    <lineage>
        <taxon>Eukaryota</taxon>
        <taxon>Metazoa</taxon>
        <taxon>Ecdysozoa</taxon>
        <taxon>Arthropoda</taxon>
        <taxon>Chelicerata</taxon>
        <taxon>Arachnida</taxon>
        <taxon>Acari</taxon>
        <taxon>Parasitiformes</taxon>
        <taxon>Ixodida</taxon>
        <taxon>Ixodoidea</taxon>
        <taxon>Ixodidae</taxon>
        <taxon>Haemaphysalinae</taxon>
        <taxon>Haemaphysalis</taxon>
    </lineage>
</organism>
<dbReference type="OMA" id="EVPAMPN"/>
<dbReference type="GO" id="GO:0005737">
    <property type="term" value="C:cytoplasm"/>
    <property type="evidence" value="ECO:0007669"/>
    <property type="project" value="TreeGrafter"/>
</dbReference>
<comment type="caution">
    <text evidence="2">The sequence shown here is derived from an EMBL/GenBank/DDBJ whole genome shotgun (WGS) entry which is preliminary data.</text>
</comment>
<dbReference type="GO" id="GO:0030289">
    <property type="term" value="C:protein phosphatase 4 complex"/>
    <property type="evidence" value="ECO:0007669"/>
    <property type="project" value="InterPro"/>
</dbReference>
<name>A0A9J6FKD2_HAELO</name>
<dbReference type="PANTHER" id="PTHR16487:SF0">
    <property type="entry name" value="PROTEIN PHOSPHATASE 4 REGULATORY SUBUNIT 2-RELATED"/>
    <property type="match status" value="1"/>
</dbReference>
<evidence type="ECO:0000256" key="1">
    <source>
        <dbReference type="ARBA" id="ARBA00009207"/>
    </source>
</evidence>